<evidence type="ECO:0000256" key="9">
    <source>
        <dbReference type="ARBA" id="ARBA00022833"/>
    </source>
</evidence>
<keyword evidence="10 15" id="KW-0482">Metalloprotease</keyword>
<reference evidence="20" key="1">
    <citation type="submission" date="2022-11" db="UniProtKB">
        <authorList>
            <consortium name="WormBaseParasite"/>
        </authorList>
    </citation>
    <scope>IDENTIFICATION</scope>
</reference>
<dbReference type="PROSITE" id="PS01180">
    <property type="entry name" value="CUB"/>
    <property type="match status" value="1"/>
</dbReference>
<dbReference type="AlphaFoldDB" id="A0A914UHL9"/>
<evidence type="ECO:0000259" key="18">
    <source>
        <dbReference type="PROSITE" id="PS51864"/>
    </source>
</evidence>
<feature type="binding site" evidence="15">
    <location>
        <position position="229"/>
    </location>
    <ligand>
        <name>Zn(2+)</name>
        <dbReference type="ChEBI" id="CHEBI:29105"/>
        <note>catalytic</note>
    </ligand>
</feature>
<evidence type="ECO:0000256" key="15">
    <source>
        <dbReference type="PROSITE-ProRule" id="PRU01211"/>
    </source>
</evidence>
<dbReference type="GO" id="GO:0006508">
    <property type="term" value="P:proteolysis"/>
    <property type="evidence" value="ECO:0007669"/>
    <property type="project" value="UniProtKB-KW"/>
</dbReference>
<feature type="active site" evidence="15">
    <location>
        <position position="220"/>
    </location>
</feature>
<dbReference type="SUPFAM" id="SSF55486">
    <property type="entry name" value="Metalloproteases ('zincins'), catalytic domain"/>
    <property type="match status" value="1"/>
</dbReference>
<evidence type="ECO:0000313" key="19">
    <source>
        <dbReference type="Proteomes" id="UP000887566"/>
    </source>
</evidence>
<dbReference type="PIRSF" id="PIRSF036365">
    <property type="entry name" value="Astacin_nematoda"/>
    <property type="match status" value="1"/>
</dbReference>
<keyword evidence="7 13" id="KW-0732">Signal</keyword>
<keyword evidence="3 13" id="KW-0964">Secreted</keyword>
<feature type="signal peptide" evidence="13 16">
    <location>
        <begin position="1"/>
        <end position="20"/>
    </location>
</feature>
<evidence type="ECO:0000256" key="5">
    <source>
        <dbReference type="ARBA" id="ARBA00022670"/>
    </source>
</evidence>
<keyword evidence="4" id="KW-0245">EGF-like domain</keyword>
<dbReference type="WBParaSite" id="PSAMB.scaffold1023size36955.g10316.t1">
    <property type="protein sequence ID" value="PSAMB.scaffold1023size36955.g10316.t1"/>
    <property type="gene ID" value="PSAMB.scaffold1023size36955.g10316"/>
</dbReference>
<dbReference type="GO" id="GO:0004222">
    <property type="term" value="F:metalloendopeptidase activity"/>
    <property type="evidence" value="ECO:0007669"/>
    <property type="project" value="UniProtKB-UniRule"/>
</dbReference>
<dbReference type="InterPro" id="IPR000859">
    <property type="entry name" value="CUB_dom"/>
</dbReference>
<evidence type="ECO:0000256" key="13">
    <source>
        <dbReference type="PIRNR" id="PIRNR036365"/>
    </source>
</evidence>
<accession>A0A914UHL9</accession>
<comment type="cofactor">
    <cofactor evidence="15 16">
        <name>Zn(2+)</name>
        <dbReference type="ChEBI" id="CHEBI:29105"/>
    </cofactor>
    <text evidence="15 16">Binds 1 zinc ion per subunit.</text>
</comment>
<evidence type="ECO:0000256" key="11">
    <source>
        <dbReference type="ARBA" id="ARBA00023157"/>
    </source>
</evidence>
<dbReference type="PRINTS" id="PR00480">
    <property type="entry name" value="ASTACIN"/>
</dbReference>
<dbReference type="GO" id="GO:0005576">
    <property type="term" value="C:extracellular region"/>
    <property type="evidence" value="ECO:0007669"/>
    <property type="project" value="UniProtKB-SubCell"/>
</dbReference>
<evidence type="ECO:0000256" key="4">
    <source>
        <dbReference type="ARBA" id="ARBA00022536"/>
    </source>
</evidence>
<comment type="subcellular location">
    <subcellularLocation>
        <location evidence="2 13">Secreted</location>
    </subcellularLocation>
</comment>
<evidence type="ECO:0000256" key="8">
    <source>
        <dbReference type="ARBA" id="ARBA00022801"/>
    </source>
</evidence>
<protein>
    <recommendedName>
        <fullName evidence="13">Zinc metalloproteinase</fullName>
    </recommendedName>
</protein>
<evidence type="ECO:0000256" key="3">
    <source>
        <dbReference type="ARBA" id="ARBA00022525"/>
    </source>
</evidence>
<sequence>MHALGVTALIAFCVIHVAFGVDEVLELRQDINYAKIKQAFPYLSDAELVSRRTKLASLNSKVARILSAKPAPVNVTKNTKFDEMPGAPPSIADINRPLSPYLYQMDMVLTDQQMNEVIASARKKRGAVLKTSYKWPTKATGVIPYFLDASLTAEKITVIQAAIKLWEDKTCLKFQRNGAGANSLLFFNGVGCYSYIGMIGGQQPVSIGDGCQFLGTAAHEIAHALGFFHEQSRYDRDSFVTVNFANIQAGRAGQFDMNSPAQMNLYGVPYDYGSVMHYGSIYFAKDTSVPVLIATDSKYQQTMGQNRAPSFLDVLTMNRHYGCDALCASYTTVCQNGGYKDPNNCNKCNCPTSFGGSFCETLAPAENGVCGASLTATTTWQSLSATVGTEIATNIPTTCYWHLNSPEGTTMEVKLVINDVICYPGCPGNSVEIKLDNDYTKTGIRHCCAADYPSTPYVSTTNKVPIIIHGNYQAAFAIQYRYSKNSMFSLKNNI</sequence>
<dbReference type="InterPro" id="IPR017050">
    <property type="entry name" value="Metallopeptidase_nem"/>
</dbReference>
<comment type="function">
    <text evidence="1">Metalloprotease.</text>
</comment>
<feature type="binding site" evidence="15">
    <location>
        <position position="219"/>
    </location>
    <ligand>
        <name>Zn(2+)</name>
        <dbReference type="ChEBI" id="CHEBI:29105"/>
        <note>catalytic</note>
    </ligand>
</feature>
<evidence type="ECO:0000256" key="6">
    <source>
        <dbReference type="ARBA" id="ARBA00022723"/>
    </source>
</evidence>
<keyword evidence="5 15" id="KW-0645">Protease</keyword>
<dbReference type="CDD" id="cd04280">
    <property type="entry name" value="ZnMc_astacin_like"/>
    <property type="match status" value="1"/>
</dbReference>
<comment type="caution">
    <text evidence="14">Lacks conserved residue(s) required for the propagation of feature annotation.</text>
</comment>
<keyword evidence="6 15" id="KW-0479">Metal-binding</keyword>
<dbReference type="InterPro" id="IPR006026">
    <property type="entry name" value="Peptidase_Metallo"/>
</dbReference>
<keyword evidence="11" id="KW-1015">Disulfide bond</keyword>
<keyword evidence="9 15" id="KW-0862">Zinc</keyword>
<dbReference type="PROSITE" id="PS51864">
    <property type="entry name" value="ASTACIN"/>
    <property type="match status" value="1"/>
</dbReference>
<dbReference type="FunFam" id="3.40.390.10:FF:000048">
    <property type="entry name" value="Zinc metalloproteinase"/>
    <property type="match status" value="1"/>
</dbReference>
<organism evidence="19 20">
    <name type="scientific">Plectus sambesii</name>
    <dbReference type="NCBI Taxonomy" id="2011161"/>
    <lineage>
        <taxon>Eukaryota</taxon>
        <taxon>Metazoa</taxon>
        <taxon>Ecdysozoa</taxon>
        <taxon>Nematoda</taxon>
        <taxon>Chromadorea</taxon>
        <taxon>Plectida</taxon>
        <taxon>Plectina</taxon>
        <taxon>Plectoidea</taxon>
        <taxon>Plectidae</taxon>
        <taxon>Plectus</taxon>
    </lineage>
</organism>
<evidence type="ECO:0000256" key="1">
    <source>
        <dbReference type="ARBA" id="ARBA00002657"/>
    </source>
</evidence>
<evidence type="ECO:0000256" key="10">
    <source>
        <dbReference type="ARBA" id="ARBA00023049"/>
    </source>
</evidence>
<dbReference type="SMART" id="SM00042">
    <property type="entry name" value="CUB"/>
    <property type="match status" value="1"/>
</dbReference>
<evidence type="ECO:0000256" key="14">
    <source>
        <dbReference type="PROSITE-ProRule" id="PRU00059"/>
    </source>
</evidence>
<dbReference type="InterPro" id="IPR034035">
    <property type="entry name" value="Astacin-like_dom"/>
</dbReference>
<evidence type="ECO:0000256" key="7">
    <source>
        <dbReference type="ARBA" id="ARBA00022729"/>
    </source>
</evidence>
<dbReference type="Proteomes" id="UP000887566">
    <property type="component" value="Unplaced"/>
</dbReference>
<dbReference type="Pfam" id="PF01400">
    <property type="entry name" value="Astacin"/>
    <property type="match status" value="1"/>
</dbReference>
<dbReference type="Gene3D" id="2.60.120.290">
    <property type="entry name" value="Spermadhesin, CUB domain"/>
    <property type="match status" value="1"/>
</dbReference>
<dbReference type="InterPro" id="IPR001506">
    <property type="entry name" value="Peptidase_M12A"/>
</dbReference>
<feature type="domain" description="CUB" evidence="17">
    <location>
        <begin position="370"/>
        <end position="483"/>
    </location>
</feature>
<name>A0A914UHL9_9BILA</name>
<feature type="domain" description="Peptidase M12A" evidence="18">
    <location>
        <begin position="126"/>
        <end position="324"/>
    </location>
</feature>
<keyword evidence="12" id="KW-0325">Glycoprotein</keyword>
<dbReference type="SUPFAM" id="SSF49854">
    <property type="entry name" value="Spermadhesin, CUB domain"/>
    <property type="match status" value="1"/>
</dbReference>
<dbReference type="PANTHER" id="PTHR10127:SF891">
    <property type="entry name" value="ZINC METALLOPROTEINASE NAS-29"/>
    <property type="match status" value="1"/>
</dbReference>
<feature type="binding site" evidence="15">
    <location>
        <position position="223"/>
    </location>
    <ligand>
        <name>Zn(2+)</name>
        <dbReference type="ChEBI" id="CHEBI:29105"/>
        <note>catalytic</note>
    </ligand>
</feature>
<dbReference type="InterPro" id="IPR035914">
    <property type="entry name" value="Sperma_CUB_dom_sf"/>
</dbReference>
<keyword evidence="8 15" id="KW-0378">Hydrolase</keyword>
<proteinExistence type="predicted"/>
<evidence type="ECO:0000256" key="16">
    <source>
        <dbReference type="RuleBase" id="RU361183"/>
    </source>
</evidence>
<keyword evidence="19" id="KW-1185">Reference proteome</keyword>
<evidence type="ECO:0000259" key="17">
    <source>
        <dbReference type="PROSITE" id="PS01180"/>
    </source>
</evidence>
<dbReference type="GO" id="GO:0008270">
    <property type="term" value="F:zinc ion binding"/>
    <property type="evidence" value="ECO:0007669"/>
    <property type="project" value="UniProtKB-UniRule"/>
</dbReference>
<dbReference type="GO" id="GO:0018996">
    <property type="term" value="P:molting cycle, collagen and cuticulin-based cuticle"/>
    <property type="evidence" value="ECO:0007669"/>
    <property type="project" value="InterPro"/>
</dbReference>
<dbReference type="PANTHER" id="PTHR10127">
    <property type="entry name" value="DISCOIDIN, CUB, EGF, LAMININ , AND ZINC METALLOPROTEASE DOMAIN CONTAINING"/>
    <property type="match status" value="1"/>
</dbReference>
<dbReference type="Gene3D" id="3.40.390.10">
    <property type="entry name" value="Collagenase (Catalytic Domain)"/>
    <property type="match status" value="1"/>
</dbReference>
<evidence type="ECO:0000313" key="20">
    <source>
        <dbReference type="WBParaSite" id="PSAMB.scaffold1023size36955.g10316.t1"/>
    </source>
</evidence>
<evidence type="ECO:0000256" key="12">
    <source>
        <dbReference type="ARBA" id="ARBA00023180"/>
    </source>
</evidence>
<dbReference type="SMART" id="SM00235">
    <property type="entry name" value="ZnMc"/>
    <property type="match status" value="1"/>
</dbReference>
<dbReference type="InterPro" id="IPR024079">
    <property type="entry name" value="MetalloPept_cat_dom_sf"/>
</dbReference>
<evidence type="ECO:0000256" key="2">
    <source>
        <dbReference type="ARBA" id="ARBA00004613"/>
    </source>
</evidence>
<feature type="chain" id="PRO_5038166086" description="Zinc metalloproteinase" evidence="13 16">
    <location>
        <begin position="21"/>
        <end position="494"/>
    </location>
</feature>